<dbReference type="NCBIfam" id="TIGR00121">
    <property type="entry name" value="birA_ligase"/>
    <property type="match status" value="1"/>
</dbReference>
<sequence length="327" mass="36129">MMNSRQQLLALLADGLWHSGEDLAGILGISRAAVWKHLVVLRDQFGLEIHSVPGRGYRLPNRLELLDARQIRAQLAEPSHDWIRHLEIHDTIPSTNSYLMEKAAGELKAGHVCLAEQQSEGRGRRGRHWISPFGRNIYLSLFWEYGLAPAALSGLSLAAGLAVIRALHRLGIEEVGLKWPNDILWNNRKLAGLLLEVSGEQSGPSRVVLGLGMNLRLSEDEADGIDQPWTSLDQLPGGAGLSRNRVVAVLLDDLVSVLSRYEEQGFNVMIPEWRKHDLYDGRKVLLQMGSRQIEGVHRGVEASGALLLETADGVRAYHGGEVSLRPA</sequence>
<dbReference type="AlphaFoldDB" id="A0A0F7K1E6"/>
<dbReference type="PROSITE" id="PS51733">
    <property type="entry name" value="BPL_LPL_CATALYTIC"/>
    <property type="match status" value="1"/>
</dbReference>
<proteinExistence type="inferred from homology"/>
<comment type="catalytic activity">
    <reaction evidence="5 6">
        <text>biotin + L-lysyl-[protein] + ATP = N(6)-biotinyl-L-lysyl-[protein] + AMP + diphosphate + H(+)</text>
        <dbReference type="Rhea" id="RHEA:11756"/>
        <dbReference type="Rhea" id="RHEA-COMP:9752"/>
        <dbReference type="Rhea" id="RHEA-COMP:10505"/>
        <dbReference type="ChEBI" id="CHEBI:15378"/>
        <dbReference type="ChEBI" id="CHEBI:29969"/>
        <dbReference type="ChEBI" id="CHEBI:30616"/>
        <dbReference type="ChEBI" id="CHEBI:33019"/>
        <dbReference type="ChEBI" id="CHEBI:57586"/>
        <dbReference type="ChEBI" id="CHEBI:83144"/>
        <dbReference type="ChEBI" id="CHEBI:456215"/>
        <dbReference type="EC" id="6.3.4.15"/>
    </reaction>
</comment>
<protein>
    <recommendedName>
        <fullName evidence="6">Bifunctional ligase/repressor BirA</fullName>
    </recommendedName>
    <alternativeName>
        <fullName evidence="6">Biotin operon repressor</fullName>
    </alternativeName>
    <alternativeName>
        <fullName evidence="6">Biotin--[acetyl-CoA-carboxylase] ligase</fullName>
        <ecNumber evidence="6">6.3.4.15</ecNumber>
    </alternativeName>
    <alternativeName>
        <fullName evidence="6">Biotin--protein ligase</fullName>
    </alternativeName>
    <alternativeName>
        <fullName evidence="6">Biotin-[acetyl-CoA carboxylase] synthetase</fullName>
    </alternativeName>
</protein>
<keyword evidence="2 6" id="KW-0547">Nucleotide-binding</keyword>
<keyword evidence="6" id="KW-0805">Transcription regulation</keyword>
<dbReference type="InterPro" id="IPR045864">
    <property type="entry name" value="aa-tRNA-synth_II/BPL/LPL"/>
</dbReference>
<dbReference type="Gene3D" id="1.10.10.10">
    <property type="entry name" value="Winged helix-like DNA-binding domain superfamily/Winged helix DNA-binding domain"/>
    <property type="match status" value="1"/>
</dbReference>
<evidence type="ECO:0000256" key="1">
    <source>
        <dbReference type="ARBA" id="ARBA00022598"/>
    </source>
</evidence>
<dbReference type="Proteomes" id="UP000034410">
    <property type="component" value="Chromosome"/>
</dbReference>
<keyword evidence="1 6" id="KW-0436">Ligase</keyword>
<keyword evidence="6" id="KW-0804">Transcription</keyword>
<evidence type="ECO:0000256" key="3">
    <source>
        <dbReference type="ARBA" id="ARBA00022840"/>
    </source>
</evidence>
<organism evidence="8 9">
    <name type="scientific">Sedimenticola thiotaurini</name>
    <dbReference type="NCBI Taxonomy" id="1543721"/>
    <lineage>
        <taxon>Bacteria</taxon>
        <taxon>Pseudomonadati</taxon>
        <taxon>Pseudomonadota</taxon>
        <taxon>Gammaproteobacteria</taxon>
        <taxon>Chromatiales</taxon>
        <taxon>Sedimenticolaceae</taxon>
        <taxon>Sedimenticola</taxon>
    </lineage>
</organism>
<dbReference type="NCBIfam" id="NF008847">
    <property type="entry name" value="PRK11886.1-2"/>
    <property type="match status" value="1"/>
</dbReference>
<dbReference type="SUPFAM" id="SSF50037">
    <property type="entry name" value="C-terminal domain of transcriptional repressors"/>
    <property type="match status" value="1"/>
</dbReference>
<gene>
    <name evidence="6" type="primary">birA</name>
    <name evidence="8" type="ORF">AAY24_14715</name>
</gene>
<keyword evidence="3 6" id="KW-0067">ATP-binding</keyword>
<comment type="similarity">
    <text evidence="6">Belongs to the biotin--protein ligase family.</text>
</comment>
<dbReference type="GO" id="GO:0006355">
    <property type="term" value="P:regulation of DNA-templated transcription"/>
    <property type="evidence" value="ECO:0007669"/>
    <property type="project" value="UniProtKB-UniRule"/>
</dbReference>
<dbReference type="InterPro" id="IPR004408">
    <property type="entry name" value="Biotin_CoA_COase_ligase"/>
</dbReference>
<dbReference type="PANTHER" id="PTHR12835">
    <property type="entry name" value="BIOTIN PROTEIN LIGASE"/>
    <property type="match status" value="1"/>
</dbReference>
<dbReference type="PANTHER" id="PTHR12835:SF5">
    <property type="entry name" value="BIOTIN--PROTEIN LIGASE"/>
    <property type="match status" value="1"/>
</dbReference>
<dbReference type="Gene3D" id="3.30.930.10">
    <property type="entry name" value="Bira Bifunctional Protein, Domain 2"/>
    <property type="match status" value="1"/>
</dbReference>
<dbReference type="HAMAP" id="MF_00978">
    <property type="entry name" value="Bifunct_BirA"/>
    <property type="match status" value="1"/>
</dbReference>
<dbReference type="KEGG" id="seds:AAY24_14715"/>
<dbReference type="PATRIC" id="fig|1543721.4.peg.3033"/>
<keyword evidence="9" id="KW-1185">Reference proteome</keyword>
<evidence type="ECO:0000256" key="4">
    <source>
        <dbReference type="ARBA" id="ARBA00023267"/>
    </source>
</evidence>
<evidence type="ECO:0000313" key="8">
    <source>
        <dbReference type="EMBL" id="AKH21399.1"/>
    </source>
</evidence>
<accession>A0A0F7K1E6</accession>
<reference evidence="8 9" key="1">
    <citation type="journal article" date="2015" name="Genome Announc.">
        <title>Complete Genome Sequence of Sedimenticola thiotaurini Strain SIP-G1, a Polyphosphate- and Polyhydroxyalkanoate-Accumulating Sulfur-Oxidizing Gammaproteobacterium Isolated from Salt Marsh Sediments.</title>
        <authorList>
            <person name="Flood B.E."/>
            <person name="Jones D.S."/>
            <person name="Bailey J.V."/>
        </authorList>
    </citation>
    <scope>NUCLEOTIDE SEQUENCE [LARGE SCALE GENOMIC DNA]</scope>
    <source>
        <strain evidence="8 9">SIP-G1</strain>
    </source>
</reference>
<feature type="binding site" evidence="6">
    <location>
        <position position="189"/>
    </location>
    <ligand>
        <name>biotin</name>
        <dbReference type="ChEBI" id="CHEBI:57586"/>
    </ligand>
</feature>
<evidence type="ECO:0000256" key="6">
    <source>
        <dbReference type="HAMAP-Rule" id="MF_00978"/>
    </source>
</evidence>
<keyword evidence="4 6" id="KW-0092">Biotin</keyword>
<dbReference type="EMBL" id="CP011412">
    <property type="protein sequence ID" value="AKH21399.1"/>
    <property type="molecule type" value="Genomic_DNA"/>
</dbReference>
<feature type="domain" description="BPL/LPL catalytic" evidence="7">
    <location>
        <begin position="69"/>
        <end position="262"/>
    </location>
</feature>
<feature type="binding site" evidence="6">
    <location>
        <begin position="122"/>
        <end position="124"/>
    </location>
    <ligand>
        <name>biotin</name>
        <dbReference type="ChEBI" id="CHEBI:57586"/>
    </ligand>
</feature>
<dbReference type="InterPro" id="IPR030855">
    <property type="entry name" value="Bifunct_BirA"/>
</dbReference>
<dbReference type="SUPFAM" id="SSF55681">
    <property type="entry name" value="Class II aaRS and biotin synthetases"/>
    <property type="match status" value="1"/>
</dbReference>
<dbReference type="InterPro" id="IPR036388">
    <property type="entry name" value="WH-like_DNA-bd_sf"/>
</dbReference>
<dbReference type="Pfam" id="PF02237">
    <property type="entry name" value="BPL_C"/>
    <property type="match status" value="1"/>
</dbReference>
<dbReference type="Pfam" id="PF03099">
    <property type="entry name" value="BPL_LplA_LipB"/>
    <property type="match status" value="1"/>
</dbReference>
<name>A0A0F7K1E6_9GAMM</name>
<dbReference type="InterPro" id="IPR004143">
    <property type="entry name" value="BPL_LPL_catalytic"/>
</dbReference>
<evidence type="ECO:0000259" key="7">
    <source>
        <dbReference type="PROSITE" id="PS51733"/>
    </source>
</evidence>
<dbReference type="GO" id="GO:0005524">
    <property type="term" value="F:ATP binding"/>
    <property type="evidence" value="ECO:0007669"/>
    <property type="project" value="UniProtKB-UniRule"/>
</dbReference>
<feature type="DNA-binding region" description="H-T-H motif" evidence="6">
    <location>
        <begin position="20"/>
        <end position="39"/>
    </location>
</feature>
<dbReference type="GO" id="GO:0005737">
    <property type="term" value="C:cytoplasm"/>
    <property type="evidence" value="ECO:0007669"/>
    <property type="project" value="TreeGrafter"/>
</dbReference>
<evidence type="ECO:0000256" key="5">
    <source>
        <dbReference type="ARBA" id="ARBA00047846"/>
    </source>
</evidence>
<dbReference type="Gene3D" id="2.30.30.100">
    <property type="match status" value="1"/>
</dbReference>
<dbReference type="InterPro" id="IPR013196">
    <property type="entry name" value="HTH_11"/>
</dbReference>
<comment type="function">
    <text evidence="6">Acts both as a biotin--[acetyl-CoA-carboxylase] ligase and a biotin-operon repressor. In the presence of ATP, BirA activates biotin to form the BirA-biotinyl-5'-adenylate (BirA-bio-5'-AMP or holoBirA) complex. HoloBirA can either transfer the biotinyl moiety to the biotin carboxyl carrier protein (BCCP) subunit of acetyl-CoA carboxylase, or bind to the biotin operator site and inhibit transcription of the operon.</text>
</comment>
<feature type="binding site" evidence="6">
    <location>
        <position position="118"/>
    </location>
    <ligand>
        <name>biotin</name>
        <dbReference type="ChEBI" id="CHEBI:57586"/>
    </ligand>
</feature>
<keyword evidence="6" id="KW-0238">DNA-binding</keyword>
<dbReference type="GO" id="GO:0004077">
    <property type="term" value="F:biotin--[biotin carboxyl-carrier protein] ligase activity"/>
    <property type="evidence" value="ECO:0007669"/>
    <property type="project" value="UniProtKB-UniRule"/>
</dbReference>
<feature type="binding site" evidence="6">
    <location>
        <begin position="94"/>
        <end position="96"/>
    </location>
    <ligand>
        <name>biotin</name>
        <dbReference type="ChEBI" id="CHEBI:57586"/>
    </ligand>
</feature>
<keyword evidence="6" id="KW-0678">Repressor</keyword>
<dbReference type="EC" id="6.3.4.15" evidence="6"/>
<evidence type="ECO:0000313" key="9">
    <source>
        <dbReference type="Proteomes" id="UP000034410"/>
    </source>
</evidence>
<dbReference type="Pfam" id="PF08279">
    <property type="entry name" value="HTH_11"/>
    <property type="match status" value="1"/>
</dbReference>
<dbReference type="RefSeq" id="WP_046860324.1">
    <property type="nucleotide sequence ID" value="NZ_CP011412.1"/>
</dbReference>
<dbReference type="SUPFAM" id="SSF46785">
    <property type="entry name" value="Winged helix' DNA-binding domain"/>
    <property type="match status" value="1"/>
</dbReference>
<dbReference type="InterPro" id="IPR003142">
    <property type="entry name" value="BPL_C"/>
</dbReference>
<dbReference type="InterPro" id="IPR036390">
    <property type="entry name" value="WH_DNA-bd_sf"/>
</dbReference>
<evidence type="ECO:0000256" key="2">
    <source>
        <dbReference type="ARBA" id="ARBA00022741"/>
    </source>
</evidence>
<dbReference type="GO" id="GO:0003677">
    <property type="term" value="F:DNA binding"/>
    <property type="evidence" value="ECO:0007669"/>
    <property type="project" value="UniProtKB-UniRule"/>
</dbReference>
<dbReference type="InterPro" id="IPR008988">
    <property type="entry name" value="Transcriptional_repressor_C"/>
</dbReference>
<dbReference type="CDD" id="cd16442">
    <property type="entry name" value="BPL"/>
    <property type="match status" value="1"/>
</dbReference>